<dbReference type="RefSeq" id="WP_185105555.1">
    <property type="nucleotide sequence ID" value="NZ_BAAAXY010000199.1"/>
</dbReference>
<dbReference type="InterPro" id="IPR009061">
    <property type="entry name" value="DNA-bd_dom_put_sf"/>
</dbReference>
<dbReference type="GO" id="GO:0003677">
    <property type="term" value="F:DNA binding"/>
    <property type="evidence" value="ECO:0007669"/>
    <property type="project" value="UniProtKB-KW"/>
</dbReference>
<sequence length="304" mass="33304">MSDGLYTIGELARRTGLPVRTIRFWSDRGVLPPTGRSAGGYRLYDEAAVTRLGLVRMLRELGVGLEAVQEVLARRVTVAEVARLQLRTVDAELRALRARRAVLSLISERGTSNEETLMLHRLSRISAAERREIVAEFVSGTFDGIELDGDAAVIADWMRELPDSPSPEQVEAWVELAELISDEDFRRRLRRIALAGAGPLPAYELRSRVLDEAGPALASGVDPASEAGRRVLDLVAGPAVDRAAVERAAVERAALLEWMETVADERVERYWALLAALNGHQRSEPAVPAFTWVIAALRAHGTGS</sequence>
<dbReference type="InterPro" id="IPR000551">
    <property type="entry name" value="MerR-type_HTH_dom"/>
</dbReference>
<dbReference type="EMBL" id="JACHMI010000001">
    <property type="protein sequence ID" value="MBB6551490.1"/>
    <property type="molecule type" value="Genomic_DNA"/>
</dbReference>
<organism evidence="3 4">
    <name type="scientific">Nonomuraea rubra</name>
    <dbReference type="NCBI Taxonomy" id="46180"/>
    <lineage>
        <taxon>Bacteria</taxon>
        <taxon>Bacillati</taxon>
        <taxon>Actinomycetota</taxon>
        <taxon>Actinomycetes</taxon>
        <taxon>Streptosporangiales</taxon>
        <taxon>Streptosporangiaceae</taxon>
        <taxon>Nonomuraea</taxon>
    </lineage>
</organism>
<dbReference type="Gene3D" id="1.10.1660.10">
    <property type="match status" value="1"/>
</dbReference>
<dbReference type="GO" id="GO:0003700">
    <property type="term" value="F:DNA-binding transcription factor activity"/>
    <property type="evidence" value="ECO:0007669"/>
    <property type="project" value="InterPro"/>
</dbReference>
<dbReference type="Proteomes" id="UP000565579">
    <property type="component" value="Unassembled WGS sequence"/>
</dbReference>
<accession>A0A7X0U1L0</accession>
<reference evidence="3 4" key="1">
    <citation type="submission" date="2020-08" db="EMBL/GenBank/DDBJ databases">
        <title>Sequencing the genomes of 1000 actinobacteria strains.</title>
        <authorList>
            <person name="Klenk H.-P."/>
        </authorList>
    </citation>
    <scope>NUCLEOTIDE SEQUENCE [LARGE SCALE GENOMIC DNA]</scope>
    <source>
        <strain evidence="3 4">DSM 43768</strain>
    </source>
</reference>
<keyword evidence="4" id="KW-1185">Reference proteome</keyword>
<dbReference type="SMART" id="SM00422">
    <property type="entry name" value="HTH_MERR"/>
    <property type="match status" value="1"/>
</dbReference>
<dbReference type="PROSITE" id="PS50937">
    <property type="entry name" value="HTH_MERR_2"/>
    <property type="match status" value="1"/>
</dbReference>
<dbReference type="PANTHER" id="PTHR30204:SF93">
    <property type="entry name" value="HTH MERR-TYPE DOMAIN-CONTAINING PROTEIN"/>
    <property type="match status" value="1"/>
</dbReference>
<protein>
    <submittedName>
        <fullName evidence="3">DNA-binding transcriptional MerR regulator</fullName>
    </submittedName>
</protein>
<keyword evidence="1 3" id="KW-0238">DNA-binding</keyword>
<dbReference type="PRINTS" id="PR00040">
    <property type="entry name" value="HTHMERR"/>
</dbReference>
<name>A0A7X0U1L0_9ACTN</name>
<dbReference type="Pfam" id="PF13411">
    <property type="entry name" value="MerR_1"/>
    <property type="match status" value="1"/>
</dbReference>
<proteinExistence type="predicted"/>
<evidence type="ECO:0000256" key="1">
    <source>
        <dbReference type="ARBA" id="ARBA00023125"/>
    </source>
</evidence>
<dbReference type="InterPro" id="IPR047057">
    <property type="entry name" value="MerR_fam"/>
</dbReference>
<dbReference type="PANTHER" id="PTHR30204">
    <property type="entry name" value="REDOX-CYCLING DRUG-SENSING TRANSCRIPTIONAL ACTIVATOR SOXR"/>
    <property type="match status" value="1"/>
</dbReference>
<feature type="domain" description="HTH merR-type" evidence="2">
    <location>
        <begin position="5"/>
        <end position="74"/>
    </location>
</feature>
<dbReference type="CDD" id="cd00592">
    <property type="entry name" value="HTH_MerR-like"/>
    <property type="match status" value="1"/>
</dbReference>
<evidence type="ECO:0000313" key="3">
    <source>
        <dbReference type="EMBL" id="MBB6551490.1"/>
    </source>
</evidence>
<gene>
    <name evidence="3" type="ORF">HD593_006285</name>
</gene>
<evidence type="ECO:0000259" key="2">
    <source>
        <dbReference type="PROSITE" id="PS50937"/>
    </source>
</evidence>
<comment type="caution">
    <text evidence="3">The sequence shown here is derived from an EMBL/GenBank/DDBJ whole genome shotgun (WGS) entry which is preliminary data.</text>
</comment>
<dbReference type="AlphaFoldDB" id="A0A7X0U1L0"/>
<dbReference type="SUPFAM" id="SSF46955">
    <property type="entry name" value="Putative DNA-binding domain"/>
    <property type="match status" value="1"/>
</dbReference>
<evidence type="ECO:0000313" key="4">
    <source>
        <dbReference type="Proteomes" id="UP000565579"/>
    </source>
</evidence>